<proteinExistence type="predicted"/>
<evidence type="ECO:0000256" key="1">
    <source>
        <dbReference type="SAM" id="MobiDB-lite"/>
    </source>
</evidence>
<dbReference type="InterPro" id="IPR009839">
    <property type="entry name" value="SseB_N"/>
</dbReference>
<evidence type="ECO:0000313" key="4">
    <source>
        <dbReference type="EMBL" id="CAB4603029.1"/>
    </source>
</evidence>
<evidence type="ECO:0000259" key="2">
    <source>
        <dbReference type="Pfam" id="PF07179"/>
    </source>
</evidence>
<dbReference type="AlphaFoldDB" id="A0A6J6BX58"/>
<evidence type="ECO:0000313" key="3">
    <source>
        <dbReference type="EMBL" id="CAB4543761.1"/>
    </source>
</evidence>
<protein>
    <submittedName>
        <fullName evidence="3">Unannotated protein</fullName>
    </submittedName>
</protein>
<gene>
    <name evidence="3" type="ORF">UFOPK1433_00654</name>
    <name evidence="4" type="ORF">UFOPK1843_00300</name>
</gene>
<feature type="region of interest" description="Disordered" evidence="1">
    <location>
        <begin position="1"/>
        <end position="31"/>
    </location>
</feature>
<accession>A0A6J6BX58</accession>
<dbReference type="EMBL" id="CAEZSN010000064">
    <property type="protein sequence ID" value="CAB4543761.1"/>
    <property type="molecule type" value="Genomic_DNA"/>
</dbReference>
<reference evidence="3" key="1">
    <citation type="submission" date="2020-05" db="EMBL/GenBank/DDBJ databases">
        <authorList>
            <person name="Chiriac C."/>
            <person name="Salcher M."/>
            <person name="Ghai R."/>
            <person name="Kavagutti S V."/>
        </authorList>
    </citation>
    <scope>NUCLEOTIDE SEQUENCE</scope>
</reference>
<feature type="domain" description="SseB protein N-terminal" evidence="2">
    <location>
        <begin position="42"/>
        <end position="163"/>
    </location>
</feature>
<sequence>MSHDHLNPDRFADSAGVPWDGRAFEPNSFAGDDGKADEQLIEAILALHAGTGTLVQVIDAFRKARVLIPLLANLGESGEGAHGQTVDKSADLSIVTVETPDQQNGLPVFSSVEAMSAWNPLARPVPHSAVKAALAAAAEGNTRIVLDPGSITEFVIRRPALEAIAQELPWTPSYEDEAVSEAFDKALAEHPELAGWSIAGGDPLSLLKSAEVELTLQLAKALTQEDFDALMKNIAKSISESEVIALRVDSLRVKLATA</sequence>
<dbReference type="EMBL" id="CAEZUR010000015">
    <property type="protein sequence ID" value="CAB4603029.1"/>
    <property type="molecule type" value="Genomic_DNA"/>
</dbReference>
<name>A0A6J6BX58_9ZZZZ</name>
<feature type="compositionally biased region" description="Basic and acidic residues" evidence="1">
    <location>
        <begin position="1"/>
        <end position="12"/>
    </location>
</feature>
<organism evidence="3">
    <name type="scientific">freshwater metagenome</name>
    <dbReference type="NCBI Taxonomy" id="449393"/>
    <lineage>
        <taxon>unclassified sequences</taxon>
        <taxon>metagenomes</taxon>
        <taxon>ecological metagenomes</taxon>
    </lineage>
</organism>
<dbReference type="Pfam" id="PF07179">
    <property type="entry name" value="SseB"/>
    <property type="match status" value="1"/>
</dbReference>